<sequence>MTQSPVQRLFDGPLDIVGDVHGEISALEQLLENMGYAPNGEHPAGRRLVFLGDLVDRGEDSPAVVKRVSDLVRNGLAQCVLGNHELNLLLDSRKEGNGWFYAQTDDHDHSRGHFRDAPRADASERDAILKWFSTLPLALEREDLRVVHACWHPPAINDLRDDARPVRDLCENWSERVEASAEHDGLYAARKEELQQWKKALHDPEALVPMLPAIAAIDARTQSMNPVKVLTSGLERQTSQPFFSNGRWRMTEREAWWNEYSDEPAVVFGHYWRWPGDEREATARSRGPNLFDGTSTWQWLGPLGNAMCVDYCAGLRWRERKSGVQQHVGLLAAVRWPERDVITSG</sequence>
<evidence type="ECO:0000313" key="3">
    <source>
        <dbReference type="Proteomes" id="UP000254711"/>
    </source>
</evidence>
<dbReference type="RefSeq" id="WP_114825027.1">
    <property type="nucleotide sequence ID" value="NZ_QQSY01000002.1"/>
</dbReference>
<comment type="caution">
    <text evidence="2">The sequence shown here is derived from an EMBL/GenBank/DDBJ whole genome shotgun (WGS) entry which is preliminary data.</text>
</comment>
<accession>A0A370KA81</accession>
<evidence type="ECO:0000313" key="2">
    <source>
        <dbReference type="EMBL" id="RDI98940.1"/>
    </source>
</evidence>
<gene>
    <name evidence="2" type="ORF">DVT68_10620</name>
</gene>
<dbReference type="EMBL" id="QQSY01000002">
    <property type="protein sequence ID" value="RDI98940.1"/>
    <property type="molecule type" value="Genomic_DNA"/>
</dbReference>
<dbReference type="Proteomes" id="UP000254711">
    <property type="component" value="Unassembled WGS sequence"/>
</dbReference>
<dbReference type="AlphaFoldDB" id="A0A370KA81"/>
<organism evidence="2 3">
    <name type="scientific">Dyella solisilvae</name>
    <dbReference type="NCBI Taxonomy" id="1920168"/>
    <lineage>
        <taxon>Bacteria</taxon>
        <taxon>Pseudomonadati</taxon>
        <taxon>Pseudomonadota</taxon>
        <taxon>Gammaproteobacteria</taxon>
        <taxon>Lysobacterales</taxon>
        <taxon>Rhodanobacteraceae</taxon>
        <taxon>Dyella</taxon>
    </lineage>
</organism>
<name>A0A370KA81_9GAMM</name>
<dbReference type="OrthoDB" id="9807890at2"/>
<dbReference type="PANTHER" id="PTHR42850">
    <property type="entry name" value="METALLOPHOSPHOESTERASE"/>
    <property type="match status" value="1"/>
</dbReference>
<keyword evidence="3" id="KW-1185">Reference proteome</keyword>
<dbReference type="SUPFAM" id="SSF56300">
    <property type="entry name" value="Metallo-dependent phosphatases"/>
    <property type="match status" value="1"/>
</dbReference>
<dbReference type="Pfam" id="PF00149">
    <property type="entry name" value="Metallophos"/>
    <property type="match status" value="1"/>
</dbReference>
<dbReference type="InterPro" id="IPR004843">
    <property type="entry name" value="Calcineurin-like_PHP"/>
</dbReference>
<evidence type="ECO:0000259" key="1">
    <source>
        <dbReference type="Pfam" id="PF00149"/>
    </source>
</evidence>
<reference evidence="2 3" key="1">
    <citation type="submission" date="2018-07" db="EMBL/GenBank/DDBJ databases">
        <title>Dyella solisilvae sp. nov., isolated from the pine and broad-leaved mixed forest soil.</title>
        <authorList>
            <person name="Gao Z."/>
            <person name="Qiu L."/>
        </authorList>
    </citation>
    <scope>NUCLEOTIDE SEQUENCE [LARGE SCALE GENOMIC DNA]</scope>
    <source>
        <strain evidence="2 3">DHG54</strain>
    </source>
</reference>
<dbReference type="Gene3D" id="3.60.21.10">
    <property type="match status" value="1"/>
</dbReference>
<dbReference type="GO" id="GO:0016791">
    <property type="term" value="F:phosphatase activity"/>
    <property type="evidence" value="ECO:0007669"/>
    <property type="project" value="TreeGrafter"/>
</dbReference>
<dbReference type="InterPro" id="IPR006186">
    <property type="entry name" value="Ser/Thr-sp_prot-phosphatase"/>
</dbReference>
<feature type="domain" description="Calcineurin-like phosphoesterase" evidence="1">
    <location>
        <begin position="14"/>
        <end position="139"/>
    </location>
</feature>
<dbReference type="PRINTS" id="PR00114">
    <property type="entry name" value="STPHPHTASE"/>
</dbReference>
<dbReference type="InterPro" id="IPR050126">
    <property type="entry name" value="Ap4A_hydrolase"/>
</dbReference>
<dbReference type="InterPro" id="IPR029052">
    <property type="entry name" value="Metallo-depent_PP-like"/>
</dbReference>
<proteinExistence type="predicted"/>
<dbReference type="PANTHER" id="PTHR42850:SF7">
    <property type="entry name" value="BIS(5'-NUCLEOSYL)-TETRAPHOSPHATASE PRPE [ASYMMETRICAL]"/>
    <property type="match status" value="1"/>
</dbReference>
<dbReference type="GO" id="GO:0005737">
    <property type="term" value="C:cytoplasm"/>
    <property type="evidence" value="ECO:0007669"/>
    <property type="project" value="TreeGrafter"/>
</dbReference>
<protein>
    <submittedName>
        <fullName evidence="2">Metallophosphoesterase</fullName>
    </submittedName>
</protein>